<feature type="region of interest" description="Disordered" evidence="15">
    <location>
        <begin position="32"/>
        <end position="78"/>
    </location>
</feature>
<comment type="domain">
    <text evidence="14">The ZP domain is involved in the polymerization of the ZP proteins to form the zona pellucida.</text>
</comment>
<dbReference type="FunFam" id="2.60.40.4100:FF:000002">
    <property type="entry name" value="Zona pellucida sperm-binding protein 3"/>
    <property type="match status" value="1"/>
</dbReference>
<evidence type="ECO:0000256" key="3">
    <source>
        <dbReference type="ARBA" id="ARBA00017980"/>
    </source>
</evidence>
<keyword evidence="13" id="KW-0325">Glycoprotein</keyword>
<dbReference type="GO" id="GO:0035805">
    <property type="term" value="C:egg coat"/>
    <property type="evidence" value="ECO:0007669"/>
    <property type="project" value="UniProtKB-SubCell"/>
</dbReference>
<keyword evidence="7 14" id="KW-0165">Cleavage on pair of basic residues</keyword>
<reference evidence="17" key="1">
    <citation type="submission" date="2025-08" db="UniProtKB">
        <authorList>
            <consortium name="Ensembl"/>
        </authorList>
    </citation>
    <scope>IDENTIFICATION</scope>
</reference>
<evidence type="ECO:0000256" key="7">
    <source>
        <dbReference type="ARBA" id="ARBA00022685"/>
    </source>
</evidence>
<name>A0A8C7HNE2_ONCKI</name>
<feature type="domain" description="ZP" evidence="16">
    <location>
        <begin position="107"/>
        <end position="375"/>
    </location>
</feature>
<sequence>MAMKWSVVCLVAVAMLGCLCVAQNWQPFSKPVQQPFRPIRQPPQQPQQPQQPPYQKPRPPPKDQTQAKQKFDTPLDWTYPLDPKPEPKIIGGSETRTPVAANSVRAECRENMVHVEAKHDLLGIGQLIQLEDLTLGDCPMSGFDNVNQVLIFESPLQSCGSQLRMTINSLIYIFTLYYKPKPLANTPLIRTNEAMINIECHYPRKHNVSSLALIPTWTPFSAAKYAEELLYFSMRLMTADWQYERAGNMYVLGDMINIEASVMQYFHVPLRIFVDSCVATLEPNINANPRYAFIENHGCLIDAQVTGSHSQFMPRSADYKLHFQVEAFRFQSQKGSDPIIPQKTKIPSQLAADYPATLDMVNIIFENCVFILCFNCYNGPATTIAFPIDFEYKACSFINTWREAGGNDGVCGCCDSTCSNRKGRDTTQHQKPANIWEGDVQLGPIFISEKVEQ</sequence>
<evidence type="ECO:0000256" key="14">
    <source>
        <dbReference type="RuleBase" id="RU367066"/>
    </source>
</evidence>
<comment type="PTM">
    <text evidence="14">Proteolytically cleaved before the transmembrane segment to yield the secreted ectodomain incorporated in the zona pellucida.</text>
</comment>
<evidence type="ECO:0000313" key="17">
    <source>
        <dbReference type="Ensembl" id="ENSOKIP00005059463.1"/>
    </source>
</evidence>
<keyword evidence="4 14" id="KW-1003">Cell membrane</keyword>
<dbReference type="GO" id="GO:0007339">
    <property type="term" value="P:binding of sperm to zona pellucida"/>
    <property type="evidence" value="ECO:0007669"/>
    <property type="project" value="UniProtKB-UniRule"/>
</dbReference>
<keyword evidence="12 14" id="KW-1015">Disulfide bond</keyword>
<dbReference type="Pfam" id="PF23344">
    <property type="entry name" value="ZP-N"/>
    <property type="match status" value="1"/>
</dbReference>
<reference evidence="17" key="2">
    <citation type="submission" date="2025-09" db="UniProtKB">
        <authorList>
            <consortium name="Ensembl"/>
        </authorList>
    </citation>
    <scope>IDENTIFICATION</scope>
</reference>
<keyword evidence="11" id="KW-0472">Membrane</keyword>
<evidence type="ECO:0000256" key="8">
    <source>
        <dbReference type="ARBA" id="ARBA00022692"/>
    </source>
</evidence>
<evidence type="ECO:0000256" key="5">
    <source>
        <dbReference type="ARBA" id="ARBA00022525"/>
    </source>
</evidence>
<dbReference type="Gene3D" id="2.60.40.4100">
    <property type="entry name" value="Zona pellucida, ZP-C domain"/>
    <property type="match status" value="1"/>
</dbReference>
<organism evidence="17 18">
    <name type="scientific">Oncorhynchus kisutch</name>
    <name type="common">Coho salmon</name>
    <name type="synonym">Salmo kisutch</name>
    <dbReference type="NCBI Taxonomy" id="8019"/>
    <lineage>
        <taxon>Eukaryota</taxon>
        <taxon>Metazoa</taxon>
        <taxon>Chordata</taxon>
        <taxon>Craniata</taxon>
        <taxon>Vertebrata</taxon>
        <taxon>Euteleostomi</taxon>
        <taxon>Actinopterygii</taxon>
        <taxon>Neopterygii</taxon>
        <taxon>Teleostei</taxon>
        <taxon>Protacanthopterygii</taxon>
        <taxon>Salmoniformes</taxon>
        <taxon>Salmonidae</taxon>
        <taxon>Salmoninae</taxon>
        <taxon>Oncorhynchus</taxon>
    </lineage>
</organism>
<dbReference type="Gene3D" id="2.60.40.3210">
    <property type="entry name" value="Zona pellucida, ZP-N domain"/>
    <property type="match status" value="1"/>
</dbReference>
<evidence type="ECO:0000256" key="10">
    <source>
        <dbReference type="ARBA" id="ARBA00022989"/>
    </source>
</evidence>
<dbReference type="FunFam" id="2.60.40.3210:FF:000001">
    <property type="entry name" value="Zona pellucida sperm-binding protein 3"/>
    <property type="match status" value="1"/>
</dbReference>
<evidence type="ECO:0000256" key="13">
    <source>
        <dbReference type="ARBA" id="ARBA00023180"/>
    </source>
</evidence>
<dbReference type="GO" id="GO:0035803">
    <property type="term" value="P:egg coat formation"/>
    <property type="evidence" value="ECO:0007669"/>
    <property type="project" value="UniProtKB-UniRule"/>
</dbReference>
<dbReference type="GO" id="GO:0005886">
    <property type="term" value="C:plasma membrane"/>
    <property type="evidence" value="ECO:0007669"/>
    <property type="project" value="UniProtKB-SubCell"/>
</dbReference>
<dbReference type="PANTHER" id="PTHR11576">
    <property type="entry name" value="ZONA PELLUCIDA SPERM-BINDING PROTEIN 3"/>
    <property type="match status" value="1"/>
</dbReference>
<evidence type="ECO:0000256" key="11">
    <source>
        <dbReference type="ARBA" id="ARBA00023136"/>
    </source>
</evidence>
<gene>
    <name evidence="17" type="primary">LOC109867291</name>
</gene>
<dbReference type="GO" id="GO:2000344">
    <property type="term" value="P:positive regulation of acrosome reaction"/>
    <property type="evidence" value="ECO:0007669"/>
    <property type="project" value="UniProtKB-UniRule"/>
</dbReference>
<comment type="similarity">
    <text evidence="2 14">Belongs to the ZP domain family. ZPC subfamily.</text>
</comment>
<dbReference type="GO" id="GO:0032190">
    <property type="term" value="F:acrosin binding"/>
    <property type="evidence" value="ECO:0007669"/>
    <property type="project" value="TreeGrafter"/>
</dbReference>
<dbReference type="AlphaFoldDB" id="A0A8C7HNE2"/>
<dbReference type="InterPro" id="IPR001507">
    <property type="entry name" value="ZP_dom"/>
</dbReference>
<feature type="signal peptide" evidence="14">
    <location>
        <begin position="1"/>
        <end position="22"/>
    </location>
</feature>
<dbReference type="Proteomes" id="UP000694557">
    <property type="component" value="Unassembled WGS sequence"/>
</dbReference>
<keyword evidence="10" id="KW-1133">Transmembrane helix</keyword>
<accession>A0A8C7HNE2</accession>
<evidence type="ECO:0000256" key="12">
    <source>
        <dbReference type="ARBA" id="ARBA00023157"/>
    </source>
</evidence>
<dbReference type="GeneTree" id="ENSGT01030000234567"/>
<proteinExistence type="inferred from homology"/>
<keyword evidence="5 14" id="KW-0964">Secreted</keyword>
<evidence type="ECO:0000256" key="1">
    <source>
        <dbReference type="ARBA" id="ARBA00004498"/>
    </source>
</evidence>
<dbReference type="InterPro" id="IPR055355">
    <property type="entry name" value="ZP-C"/>
</dbReference>
<dbReference type="SMART" id="SM00241">
    <property type="entry name" value="ZP"/>
    <property type="match status" value="1"/>
</dbReference>
<evidence type="ECO:0000256" key="4">
    <source>
        <dbReference type="ARBA" id="ARBA00022475"/>
    </source>
</evidence>
<dbReference type="InterPro" id="IPR048290">
    <property type="entry name" value="ZP_chr"/>
</dbReference>
<evidence type="ECO:0000256" key="9">
    <source>
        <dbReference type="ARBA" id="ARBA00022729"/>
    </source>
</evidence>
<dbReference type="InterPro" id="IPR042235">
    <property type="entry name" value="ZP-C_dom"/>
</dbReference>
<keyword evidence="8" id="KW-0812">Transmembrane</keyword>
<feature type="chain" id="PRO_5034444029" description="Zona pellucida sperm-binding protein 3" evidence="14">
    <location>
        <begin position="23"/>
        <end position="453"/>
    </location>
</feature>
<dbReference type="InterPro" id="IPR055356">
    <property type="entry name" value="ZP-N"/>
</dbReference>
<evidence type="ECO:0000256" key="2">
    <source>
        <dbReference type="ARBA" id="ARBA00006735"/>
    </source>
</evidence>
<dbReference type="GO" id="GO:0035804">
    <property type="term" value="F:structural constituent of egg coat"/>
    <property type="evidence" value="ECO:0007669"/>
    <property type="project" value="UniProtKB-UniRule"/>
</dbReference>
<dbReference type="PROSITE" id="PS51257">
    <property type="entry name" value="PROKAR_LIPOPROTEIN"/>
    <property type="match status" value="1"/>
</dbReference>
<dbReference type="Pfam" id="PF00100">
    <property type="entry name" value="Zona_pellucida"/>
    <property type="match status" value="1"/>
</dbReference>
<dbReference type="PROSITE" id="PS51034">
    <property type="entry name" value="ZP_2"/>
    <property type="match status" value="1"/>
</dbReference>
<comment type="function">
    <text evidence="14">Component of the zona pellucida, an extracellular matrix surrounding oocytes which mediates sperm binding, induction of the acrosome reaction and prevents post-fertilization polyspermy. The zona pellucida is composed of 3 to 4 glycoproteins, ZP1, ZP2, ZP3, and ZP4. ZP3 is essential for sperm binding and zona matrix formation.</text>
</comment>
<keyword evidence="9 14" id="KW-0732">Signal</keyword>
<feature type="compositionally biased region" description="Pro residues" evidence="15">
    <location>
        <begin position="40"/>
        <end position="58"/>
    </location>
</feature>
<keyword evidence="6 14" id="KW-0272">Extracellular matrix</keyword>
<protein>
    <recommendedName>
        <fullName evidence="3 14">Zona pellucida sperm-binding protein 3</fullName>
    </recommendedName>
</protein>
<comment type="subcellular location">
    <subcellularLocation>
        <location evidence="1">Secreted</location>
        <location evidence="1">Extracellular space</location>
        <location evidence="1">Extracellular matrix</location>
    </subcellularLocation>
    <subcellularLocation>
        <location evidence="14">Zona pellucida</location>
    </subcellularLocation>
    <subcellularLocation>
        <location evidence="14">Cell membrane</location>
        <topology evidence="14">Single-pass type I membrane protein</topology>
    </subcellularLocation>
</comment>
<evidence type="ECO:0000313" key="18">
    <source>
        <dbReference type="Proteomes" id="UP000694557"/>
    </source>
</evidence>
<keyword evidence="18" id="KW-1185">Reference proteome</keyword>
<dbReference type="PRINTS" id="PR00023">
    <property type="entry name" value="ZPELLUCIDA"/>
</dbReference>
<dbReference type="Ensembl" id="ENSOKIT00005063210.1">
    <property type="protein sequence ID" value="ENSOKIP00005059463.1"/>
    <property type="gene ID" value="ENSOKIG00005025525.1"/>
</dbReference>
<evidence type="ECO:0000256" key="15">
    <source>
        <dbReference type="SAM" id="MobiDB-lite"/>
    </source>
</evidence>
<evidence type="ECO:0000259" key="16">
    <source>
        <dbReference type="PROSITE" id="PS51034"/>
    </source>
</evidence>
<evidence type="ECO:0000256" key="6">
    <source>
        <dbReference type="ARBA" id="ARBA00022530"/>
    </source>
</evidence>
<dbReference type="PANTHER" id="PTHR11576:SF2">
    <property type="entry name" value="ZONA PELLUCIDA SPERM-BINDING PROTEIN 3"/>
    <property type="match status" value="1"/>
</dbReference>